<feature type="compositionally biased region" description="Basic residues" evidence="3">
    <location>
        <begin position="12"/>
        <end position="21"/>
    </location>
</feature>
<feature type="compositionally biased region" description="Low complexity" evidence="3">
    <location>
        <begin position="1"/>
        <end position="11"/>
    </location>
</feature>
<keyword evidence="2" id="KW-0408">Iron</keyword>
<dbReference type="GO" id="GO:0004656">
    <property type="term" value="F:procollagen-proline 4-dioxygenase activity"/>
    <property type="evidence" value="ECO:0007669"/>
    <property type="project" value="TreeGrafter"/>
</dbReference>
<organism evidence="4 5">
    <name type="scientific">Reticulomyxa filosa</name>
    <dbReference type="NCBI Taxonomy" id="46433"/>
    <lineage>
        <taxon>Eukaryota</taxon>
        <taxon>Sar</taxon>
        <taxon>Rhizaria</taxon>
        <taxon>Retaria</taxon>
        <taxon>Foraminifera</taxon>
        <taxon>Monothalamids</taxon>
        <taxon>Reticulomyxidae</taxon>
        <taxon>Reticulomyxa</taxon>
    </lineage>
</organism>
<dbReference type="OMA" id="HWICADT"/>
<evidence type="ECO:0000313" key="5">
    <source>
        <dbReference type="Proteomes" id="UP000023152"/>
    </source>
</evidence>
<dbReference type="Proteomes" id="UP000023152">
    <property type="component" value="Unassembled WGS sequence"/>
</dbReference>
<sequence length="286" mass="33038">MTNNNNNSNNLPKKKKKKKKGFVLPKSVSATNSYIGHRFEIVDQEDENEVVAEFRVLQDKQMYVIPPENPDDDHYKRLIEQEQFLDAYLERTGKPWLSHYPRYPPVLHMWPARYIGEVHHITTDYNHWICADTPLPEKLTQCKQWTNVNPVISVNGKVQEQNNEDAERDGGEGEKEKKLRLQLEVISIHPKIFVIENMLSMHECDLIVDIARDRLHRSLGGQNGGFVSSSRTSQNTWVESNEHFVISHLYKRAADILNVSTALMTETKNAESLQVVNYKIGQECSL</sequence>
<reference evidence="4 5" key="1">
    <citation type="journal article" date="2013" name="Curr. Biol.">
        <title>The Genome of the Foraminiferan Reticulomyxa filosa.</title>
        <authorList>
            <person name="Glockner G."/>
            <person name="Hulsmann N."/>
            <person name="Schleicher M."/>
            <person name="Noegel A.A."/>
            <person name="Eichinger L."/>
            <person name="Gallinger C."/>
            <person name="Pawlowski J."/>
            <person name="Sierra R."/>
            <person name="Euteneuer U."/>
            <person name="Pillet L."/>
            <person name="Moustafa A."/>
            <person name="Platzer M."/>
            <person name="Groth M."/>
            <person name="Szafranski K."/>
            <person name="Schliwa M."/>
        </authorList>
    </citation>
    <scope>NUCLEOTIDE SEQUENCE [LARGE SCALE GENOMIC DNA]</scope>
</reference>
<evidence type="ECO:0000256" key="2">
    <source>
        <dbReference type="ARBA" id="ARBA00023004"/>
    </source>
</evidence>
<evidence type="ECO:0000256" key="1">
    <source>
        <dbReference type="ARBA" id="ARBA00022723"/>
    </source>
</evidence>
<dbReference type="Gene3D" id="2.60.120.620">
    <property type="entry name" value="q2cbj1_9rhob like domain"/>
    <property type="match status" value="1"/>
</dbReference>
<comment type="caution">
    <text evidence="4">The sequence shown here is derived from an EMBL/GenBank/DDBJ whole genome shotgun (WGS) entry which is preliminary data.</text>
</comment>
<evidence type="ECO:0000256" key="3">
    <source>
        <dbReference type="SAM" id="MobiDB-lite"/>
    </source>
</evidence>
<dbReference type="PANTHER" id="PTHR10869">
    <property type="entry name" value="PROLYL 4-HYDROXYLASE ALPHA SUBUNIT"/>
    <property type="match status" value="1"/>
</dbReference>
<dbReference type="EMBL" id="ASPP01001714">
    <property type="protein sequence ID" value="ETO35336.1"/>
    <property type="molecule type" value="Genomic_DNA"/>
</dbReference>
<dbReference type="AlphaFoldDB" id="X6PB09"/>
<feature type="region of interest" description="Disordered" evidence="3">
    <location>
        <begin position="1"/>
        <end position="22"/>
    </location>
</feature>
<dbReference type="PANTHER" id="PTHR10869:SF226">
    <property type="entry name" value="PROLYL 4-HYDROXYLASE ALPHA SUBUNIT DOMAIN-CONTAINING PROTEIN"/>
    <property type="match status" value="1"/>
</dbReference>
<dbReference type="OrthoDB" id="420380at2759"/>
<dbReference type="GO" id="GO:0046872">
    <property type="term" value="F:metal ion binding"/>
    <property type="evidence" value="ECO:0007669"/>
    <property type="project" value="UniProtKB-KW"/>
</dbReference>
<keyword evidence="1" id="KW-0479">Metal-binding</keyword>
<dbReference type="GO" id="GO:0005783">
    <property type="term" value="C:endoplasmic reticulum"/>
    <property type="evidence" value="ECO:0007669"/>
    <property type="project" value="TreeGrafter"/>
</dbReference>
<gene>
    <name evidence="4" type="ORF">RFI_01727</name>
</gene>
<name>X6PB09_RETFI</name>
<protein>
    <submittedName>
        <fullName evidence="4">Prolyl 4-hydroxylase, alpha subunit</fullName>
    </submittedName>
</protein>
<evidence type="ECO:0000313" key="4">
    <source>
        <dbReference type="EMBL" id="ETO35336.1"/>
    </source>
</evidence>
<proteinExistence type="predicted"/>
<accession>X6PB09</accession>
<dbReference type="InterPro" id="IPR045054">
    <property type="entry name" value="P4HA-like"/>
</dbReference>
<keyword evidence="5" id="KW-1185">Reference proteome</keyword>